<evidence type="ECO:0000256" key="4">
    <source>
        <dbReference type="ARBA" id="ARBA00022989"/>
    </source>
</evidence>
<keyword evidence="5 6" id="KW-0472">Membrane</keyword>
<feature type="transmembrane region" description="Helical" evidence="6">
    <location>
        <begin position="219"/>
        <end position="242"/>
    </location>
</feature>
<name>A0ABY8PTF8_9BACT</name>
<dbReference type="InterPro" id="IPR020846">
    <property type="entry name" value="MFS_dom"/>
</dbReference>
<keyword evidence="2" id="KW-1003">Cell membrane</keyword>
<feature type="transmembrane region" description="Helical" evidence="6">
    <location>
        <begin position="254"/>
        <end position="274"/>
    </location>
</feature>
<sequence length="409" mass="46344">MNKNFKLYIFGRFISNLGDTIQVIGFPLLLLDMTQSATILGLATIFIMVFEILIRPFLGVIADNYNRKKIMVEMDFISGILCLVMAFLIANNIISVWMIFVYLVIQSIISTLFDTSTYAMLPEIVENQYLEKANSYLLIVSNISSLAGPPIGAFLYSIYGIKILLFVNGITFILSGISEIYIEYKFNIENKKKLSEISFFNEIKNGIKYLKVKKELKHLLNMMIFYSVWMIPIFAVFIPVIIKRDGGFSPTYVGLSETAMTIGSLAGASLITFIMTNNKKTKYFKLSNIILNITILFLGIVILWNFSNKIIKFLIISIILFMFNISFIISNVIINSKFQMSIDNEIRGRIGSLKMVITQISTIIGISIGGKVIDKIHSGYYLIFLGITGLLITIFYIIPNYQNKTHLNA</sequence>
<feature type="transmembrane region" description="Helical" evidence="6">
    <location>
        <begin position="163"/>
        <end position="182"/>
    </location>
</feature>
<dbReference type="PANTHER" id="PTHR23513:SF6">
    <property type="entry name" value="MAJOR FACILITATOR SUPERFAMILY ASSOCIATED DOMAIN-CONTAINING PROTEIN"/>
    <property type="match status" value="1"/>
</dbReference>
<keyword evidence="3 6" id="KW-0812">Transmembrane</keyword>
<protein>
    <submittedName>
        <fullName evidence="8">MFS transporter</fullName>
    </submittedName>
</protein>
<evidence type="ECO:0000256" key="1">
    <source>
        <dbReference type="ARBA" id="ARBA00004651"/>
    </source>
</evidence>
<feature type="transmembrane region" description="Helical" evidence="6">
    <location>
        <begin position="355"/>
        <end position="373"/>
    </location>
</feature>
<comment type="subcellular location">
    <subcellularLocation>
        <location evidence="1">Cell membrane</location>
        <topology evidence="1">Multi-pass membrane protein</topology>
    </subcellularLocation>
</comment>
<evidence type="ECO:0000259" key="7">
    <source>
        <dbReference type="PROSITE" id="PS50850"/>
    </source>
</evidence>
<evidence type="ECO:0000256" key="2">
    <source>
        <dbReference type="ARBA" id="ARBA00022475"/>
    </source>
</evidence>
<dbReference type="Gene3D" id="1.20.1250.20">
    <property type="entry name" value="MFS general substrate transporter like domains"/>
    <property type="match status" value="1"/>
</dbReference>
<feature type="transmembrane region" description="Helical" evidence="6">
    <location>
        <begin position="310"/>
        <end position="334"/>
    </location>
</feature>
<dbReference type="Proteomes" id="UP001232493">
    <property type="component" value="Chromosome"/>
</dbReference>
<feature type="transmembrane region" description="Helical" evidence="6">
    <location>
        <begin position="7"/>
        <end position="31"/>
    </location>
</feature>
<evidence type="ECO:0000313" key="9">
    <source>
        <dbReference type="Proteomes" id="UP001232493"/>
    </source>
</evidence>
<dbReference type="PANTHER" id="PTHR23513">
    <property type="entry name" value="INTEGRAL MEMBRANE EFFLUX PROTEIN-RELATED"/>
    <property type="match status" value="1"/>
</dbReference>
<keyword evidence="9" id="KW-1185">Reference proteome</keyword>
<dbReference type="InterPro" id="IPR011701">
    <property type="entry name" value="MFS"/>
</dbReference>
<evidence type="ECO:0000256" key="6">
    <source>
        <dbReference type="SAM" id="Phobius"/>
    </source>
</evidence>
<evidence type="ECO:0000256" key="3">
    <source>
        <dbReference type="ARBA" id="ARBA00022692"/>
    </source>
</evidence>
<dbReference type="RefSeq" id="WP_281000790.1">
    <property type="nucleotide sequence ID" value="NZ_CP069362.1"/>
</dbReference>
<dbReference type="SUPFAM" id="SSF103473">
    <property type="entry name" value="MFS general substrate transporter"/>
    <property type="match status" value="1"/>
</dbReference>
<feature type="transmembrane region" description="Helical" evidence="6">
    <location>
        <begin position="70"/>
        <end position="90"/>
    </location>
</feature>
<feature type="transmembrane region" description="Helical" evidence="6">
    <location>
        <begin position="286"/>
        <end position="304"/>
    </location>
</feature>
<accession>A0ABY8PTF8</accession>
<dbReference type="EMBL" id="CP069362">
    <property type="protein sequence ID" value="WGS65907.1"/>
    <property type="molecule type" value="Genomic_DNA"/>
</dbReference>
<evidence type="ECO:0000256" key="5">
    <source>
        <dbReference type="ARBA" id="ARBA00023136"/>
    </source>
</evidence>
<keyword evidence="4 6" id="KW-1133">Transmembrane helix</keyword>
<feature type="transmembrane region" description="Helical" evidence="6">
    <location>
        <begin position="37"/>
        <end position="58"/>
    </location>
</feature>
<dbReference type="CDD" id="cd06173">
    <property type="entry name" value="MFS_MefA_like"/>
    <property type="match status" value="1"/>
</dbReference>
<dbReference type="PROSITE" id="PS50850">
    <property type="entry name" value="MFS"/>
    <property type="match status" value="1"/>
</dbReference>
<evidence type="ECO:0000313" key="8">
    <source>
        <dbReference type="EMBL" id="WGS65907.1"/>
    </source>
</evidence>
<dbReference type="Pfam" id="PF07690">
    <property type="entry name" value="MFS_1"/>
    <property type="match status" value="1"/>
</dbReference>
<feature type="domain" description="Major facilitator superfamily (MFS) profile" evidence="7">
    <location>
        <begin position="4"/>
        <end position="404"/>
    </location>
</feature>
<organism evidence="8 9">
    <name type="scientific">Marinitoga aeolica</name>
    <dbReference type="NCBI Taxonomy" id="2809031"/>
    <lineage>
        <taxon>Bacteria</taxon>
        <taxon>Thermotogati</taxon>
        <taxon>Thermotogota</taxon>
        <taxon>Thermotogae</taxon>
        <taxon>Petrotogales</taxon>
        <taxon>Petrotogaceae</taxon>
        <taxon>Marinitoga</taxon>
    </lineage>
</organism>
<gene>
    <name evidence="8" type="ORF">JRV97_04985</name>
</gene>
<proteinExistence type="predicted"/>
<dbReference type="InterPro" id="IPR036259">
    <property type="entry name" value="MFS_trans_sf"/>
</dbReference>
<feature type="transmembrane region" description="Helical" evidence="6">
    <location>
        <begin position="379"/>
        <end position="398"/>
    </location>
</feature>
<reference evidence="8 9" key="1">
    <citation type="submission" date="2021-02" db="EMBL/GenBank/DDBJ databases">
        <title>Characterization of Marinitoga sp. nov. str. BP5-C20A.</title>
        <authorList>
            <person name="Erauso G."/>
            <person name="Postec A."/>
        </authorList>
    </citation>
    <scope>NUCLEOTIDE SEQUENCE [LARGE SCALE GENOMIC DNA]</scope>
    <source>
        <strain evidence="8 9">BP5-C20A</strain>
    </source>
</reference>